<gene>
    <name evidence="1" type="ORF">NDU88_008972</name>
</gene>
<protein>
    <submittedName>
        <fullName evidence="1">Uncharacterized protein</fullName>
    </submittedName>
</protein>
<organism evidence="1 2">
    <name type="scientific">Pleurodeles waltl</name>
    <name type="common">Iberian ribbed newt</name>
    <dbReference type="NCBI Taxonomy" id="8319"/>
    <lineage>
        <taxon>Eukaryota</taxon>
        <taxon>Metazoa</taxon>
        <taxon>Chordata</taxon>
        <taxon>Craniata</taxon>
        <taxon>Vertebrata</taxon>
        <taxon>Euteleostomi</taxon>
        <taxon>Amphibia</taxon>
        <taxon>Batrachia</taxon>
        <taxon>Caudata</taxon>
        <taxon>Salamandroidea</taxon>
        <taxon>Salamandridae</taxon>
        <taxon>Pleurodelinae</taxon>
        <taxon>Pleurodeles</taxon>
    </lineage>
</organism>
<evidence type="ECO:0000313" key="1">
    <source>
        <dbReference type="EMBL" id="KAJ1111655.1"/>
    </source>
</evidence>
<dbReference type="AlphaFoldDB" id="A0AAV7N9Z7"/>
<dbReference type="EMBL" id="JANPWB010000013">
    <property type="protein sequence ID" value="KAJ1111655.1"/>
    <property type="molecule type" value="Genomic_DNA"/>
</dbReference>
<sequence>MFHGTPCYVQVYPDIPRYSPSRAAVPWACDRCSTVLPVTCRCTPIFHGTPCHVQLCPGLVTDVPQCSPSRAGVPRYSTVLPVTCSCTLG</sequence>
<accession>A0AAV7N9Z7</accession>
<evidence type="ECO:0000313" key="2">
    <source>
        <dbReference type="Proteomes" id="UP001066276"/>
    </source>
</evidence>
<comment type="caution">
    <text evidence="1">The sequence shown here is derived from an EMBL/GenBank/DDBJ whole genome shotgun (WGS) entry which is preliminary data.</text>
</comment>
<keyword evidence="2" id="KW-1185">Reference proteome</keyword>
<name>A0AAV7N9Z7_PLEWA</name>
<reference evidence="1" key="1">
    <citation type="journal article" date="2022" name="bioRxiv">
        <title>Sequencing and chromosome-scale assembly of the giantPleurodeles waltlgenome.</title>
        <authorList>
            <person name="Brown T."/>
            <person name="Elewa A."/>
            <person name="Iarovenko S."/>
            <person name="Subramanian E."/>
            <person name="Araus A.J."/>
            <person name="Petzold A."/>
            <person name="Susuki M."/>
            <person name="Suzuki K.-i.T."/>
            <person name="Hayashi T."/>
            <person name="Toyoda A."/>
            <person name="Oliveira C."/>
            <person name="Osipova E."/>
            <person name="Leigh N.D."/>
            <person name="Simon A."/>
            <person name="Yun M.H."/>
        </authorList>
    </citation>
    <scope>NUCLEOTIDE SEQUENCE</scope>
    <source>
        <strain evidence="1">20211129_DDA</strain>
        <tissue evidence="1">Liver</tissue>
    </source>
</reference>
<proteinExistence type="predicted"/>
<dbReference type="Proteomes" id="UP001066276">
    <property type="component" value="Chromosome 9"/>
</dbReference>